<proteinExistence type="predicted"/>
<organism evidence="2 3">
    <name type="scientific">Setaria italica</name>
    <name type="common">Foxtail millet</name>
    <name type="synonym">Panicum italicum</name>
    <dbReference type="NCBI Taxonomy" id="4555"/>
    <lineage>
        <taxon>Eukaryota</taxon>
        <taxon>Viridiplantae</taxon>
        <taxon>Streptophyta</taxon>
        <taxon>Embryophyta</taxon>
        <taxon>Tracheophyta</taxon>
        <taxon>Spermatophyta</taxon>
        <taxon>Magnoliopsida</taxon>
        <taxon>Liliopsida</taxon>
        <taxon>Poales</taxon>
        <taxon>Poaceae</taxon>
        <taxon>PACMAD clade</taxon>
        <taxon>Panicoideae</taxon>
        <taxon>Panicodae</taxon>
        <taxon>Paniceae</taxon>
        <taxon>Cenchrinae</taxon>
        <taxon>Setaria</taxon>
    </lineage>
</organism>
<feature type="region of interest" description="Disordered" evidence="1">
    <location>
        <begin position="105"/>
        <end position="207"/>
    </location>
</feature>
<reference evidence="2" key="2">
    <citation type="submission" date="2018-08" db="UniProtKB">
        <authorList>
            <consortium name="EnsemblPlants"/>
        </authorList>
    </citation>
    <scope>IDENTIFICATION</scope>
    <source>
        <strain evidence="2">Yugu1</strain>
    </source>
</reference>
<accession>K3ZZJ4</accession>
<evidence type="ECO:0000313" key="3">
    <source>
        <dbReference type="Proteomes" id="UP000004995"/>
    </source>
</evidence>
<evidence type="ECO:0000256" key="1">
    <source>
        <dbReference type="SAM" id="MobiDB-lite"/>
    </source>
</evidence>
<dbReference type="InParanoid" id="K3ZZJ4"/>
<feature type="compositionally biased region" description="Low complexity" evidence="1">
    <location>
        <begin position="128"/>
        <end position="142"/>
    </location>
</feature>
<reference evidence="3" key="1">
    <citation type="journal article" date="2012" name="Nat. Biotechnol.">
        <title>Reference genome sequence of the model plant Setaria.</title>
        <authorList>
            <person name="Bennetzen J.L."/>
            <person name="Schmutz J."/>
            <person name="Wang H."/>
            <person name="Percifield R."/>
            <person name="Hawkins J."/>
            <person name="Pontaroli A.C."/>
            <person name="Estep M."/>
            <person name="Feng L."/>
            <person name="Vaughn J.N."/>
            <person name="Grimwood J."/>
            <person name="Jenkins J."/>
            <person name="Barry K."/>
            <person name="Lindquist E."/>
            <person name="Hellsten U."/>
            <person name="Deshpande S."/>
            <person name="Wang X."/>
            <person name="Wu X."/>
            <person name="Mitros T."/>
            <person name="Triplett J."/>
            <person name="Yang X."/>
            <person name="Ye C.Y."/>
            <person name="Mauro-Herrera M."/>
            <person name="Wang L."/>
            <person name="Li P."/>
            <person name="Sharma M."/>
            <person name="Sharma R."/>
            <person name="Ronald P.C."/>
            <person name="Panaud O."/>
            <person name="Kellogg E.A."/>
            <person name="Brutnell T.P."/>
            <person name="Doust A.N."/>
            <person name="Tuskan G.A."/>
            <person name="Rokhsar D."/>
            <person name="Devos K.M."/>
        </authorList>
    </citation>
    <scope>NUCLEOTIDE SEQUENCE [LARGE SCALE GENOMIC DNA]</scope>
    <source>
        <strain evidence="3">cv. Yugu1</strain>
    </source>
</reference>
<keyword evidence="3" id="KW-1185">Reference proteome</keyword>
<dbReference type="HOGENOM" id="CLU_115240_0_0_1"/>
<dbReference type="Gramene" id="KQL23811">
    <property type="protein sequence ID" value="KQL23811"/>
    <property type="gene ID" value="SETIT_032028mg"/>
</dbReference>
<dbReference type="OMA" id="HDRMKDL"/>
<feature type="region of interest" description="Disordered" evidence="1">
    <location>
        <begin position="1"/>
        <end position="26"/>
    </location>
</feature>
<dbReference type="EMBL" id="AGNK02000939">
    <property type="status" value="NOT_ANNOTATED_CDS"/>
    <property type="molecule type" value="Genomic_DNA"/>
</dbReference>
<name>K3ZZJ4_SETIT</name>
<evidence type="ECO:0000313" key="2">
    <source>
        <dbReference type="EnsemblPlants" id="KQL23811"/>
    </source>
</evidence>
<protein>
    <submittedName>
        <fullName evidence="2">Uncharacterized protein</fullName>
    </submittedName>
</protein>
<dbReference type="AlphaFoldDB" id="K3ZZJ4"/>
<sequence>HRSLLTVIPVQKSSPPPASKSPELRDETERTLLCCTCTRQVSSTPSPLQLHLHTQQVHTKRHKKLQHARMKDLIFVKFNSKLKQKRETKNRDPIEKTISNILEDEDNEWITGSRPNANSEQEQERSCAQGQGASSSQGAAAAIQPKRRGVQLEQQGNRKRKKLIPVLEEVQTSSSESENVDLDLPSSPAASDDDDDNSHSASFNLSD</sequence>
<dbReference type="Proteomes" id="UP000004995">
    <property type="component" value="Unassembled WGS sequence"/>
</dbReference>
<dbReference type="EnsemblPlants" id="KQL23811">
    <property type="protein sequence ID" value="KQL23811"/>
    <property type="gene ID" value="SETIT_032028mg"/>
</dbReference>